<proteinExistence type="predicted"/>
<feature type="domain" description="Putative auto-transporter adhesin head GIN" evidence="2">
    <location>
        <begin position="28"/>
        <end position="208"/>
    </location>
</feature>
<feature type="signal peptide" evidence="1">
    <location>
        <begin position="1"/>
        <end position="18"/>
    </location>
</feature>
<dbReference type="InterPro" id="IPR021255">
    <property type="entry name" value="DUF2807"/>
</dbReference>
<dbReference type="Gene3D" id="2.160.20.120">
    <property type="match status" value="1"/>
</dbReference>
<dbReference type="Proteomes" id="UP001257277">
    <property type="component" value="Unassembled WGS sequence"/>
</dbReference>
<protein>
    <submittedName>
        <fullName evidence="3">Head GIN domain-containing protein</fullName>
    </submittedName>
</protein>
<feature type="chain" id="PRO_5046118199" evidence="1">
    <location>
        <begin position="19"/>
        <end position="225"/>
    </location>
</feature>
<evidence type="ECO:0000256" key="1">
    <source>
        <dbReference type="SAM" id="SignalP"/>
    </source>
</evidence>
<name>A0ABU3LCB7_9FLAO</name>
<gene>
    <name evidence="3" type="ORF">RQM59_03205</name>
</gene>
<evidence type="ECO:0000259" key="2">
    <source>
        <dbReference type="Pfam" id="PF10988"/>
    </source>
</evidence>
<keyword evidence="4" id="KW-1185">Reference proteome</keyword>
<reference evidence="3 4" key="1">
    <citation type="submission" date="2023-09" db="EMBL/GenBank/DDBJ databases">
        <title>Novel taxa isolated from Blanes Bay.</title>
        <authorList>
            <person name="Rey-Velasco X."/>
            <person name="Lucena T."/>
        </authorList>
    </citation>
    <scope>NUCLEOTIDE SEQUENCE [LARGE SCALE GENOMIC DNA]</scope>
    <source>
        <strain evidence="3 4">S356</strain>
    </source>
</reference>
<organism evidence="3 4">
    <name type="scientific">Asprobacillus argus</name>
    <dbReference type="NCBI Taxonomy" id="3076534"/>
    <lineage>
        <taxon>Bacteria</taxon>
        <taxon>Pseudomonadati</taxon>
        <taxon>Bacteroidota</taxon>
        <taxon>Flavobacteriia</taxon>
        <taxon>Flavobacteriales</taxon>
        <taxon>Flavobacteriaceae</taxon>
        <taxon>Asprobacillus</taxon>
    </lineage>
</organism>
<accession>A0ABU3LCB7</accession>
<evidence type="ECO:0000313" key="3">
    <source>
        <dbReference type="EMBL" id="MDT7831370.1"/>
    </source>
</evidence>
<comment type="caution">
    <text evidence="3">The sequence shown here is derived from an EMBL/GenBank/DDBJ whole genome shotgun (WGS) entry which is preliminary data.</text>
</comment>
<keyword evidence="1" id="KW-0732">Signal</keyword>
<dbReference type="Pfam" id="PF10988">
    <property type="entry name" value="DUF2807"/>
    <property type="match status" value="1"/>
</dbReference>
<dbReference type="RefSeq" id="WP_349240617.1">
    <property type="nucleotide sequence ID" value="NZ_JAVTTO010000001.1"/>
</dbReference>
<evidence type="ECO:0000313" key="4">
    <source>
        <dbReference type="Proteomes" id="UP001257277"/>
    </source>
</evidence>
<dbReference type="EMBL" id="JAVTTO010000001">
    <property type="protein sequence ID" value="MDT7831370.1"/>
    <property type="molecule type" value="Genomic_DNA"/>
</dbReference>
<sequence length="225" mass="24657">MRKTVFLLALFISSISVSQTTITKNLGDFSTLKVYNGISVELIKSDEHKLVITGEKSEKVKVKNTRDILKISLKFPDLSADDKVEVKLYYNTEIKVIDANEGATITSKEITQSQIEIKAQERAFINIVLKVKHLKVKSSSGGIIKLTGTAKNQDIDLDLYGIYHGYGLQVSDNSSVRAGSGAKAEIFAGETLNAKVSFGGSIFYKGNPEVIKDKKVVGGIIKQRN</sequence>